<dbReference type="Proteomes" id="UP000034235">
    <property type="component" value="Unassembled WGS sequence"/>
</dbReference>
<accession>A0A0G0JK96</accession>
<feature type="transmembrane region" description="Helical" evidence="1">
    <location>
        <begin position="97"/>
        <end position="117"/>
    </location>
</feature>
<keyword evidence="1" id="KW-0472">Membrane</keyword>
<feature type="transmembrane region" description="Helical" evidence="1">
    <location>
        <begin position="286"/>
        <end position="306"/>
    </location>
</feature>
<proteinExistence type="predicted"/>
<feature type="transmembrane region" description="Helical" evidence="1">
    <location>
        <begin position="197"/>
        <end position="213"/>
    </location>
</feature>
<evidence type="ECO:0000313" key="2">
    <source>
        <dbReference type="EMBL" id="KKQ67267.1"/>
    </source>
</evidence>
<gene>
    <name evidence="2" type="ORF">US86_C0001G0194</name>
</gene>
<name>A0A0G0JK96_9BACT</name>
<feature type="transmembrane region" description="Helical" evidence="1">
    <location>
        <begin position="142"/>
        <end position="163"/>
    </location>
</feature>
<keyword evidence="1" id="KW-1133">Transmembrane helix</keyword>
<reference evidence="2 3" key="1">
    <citation type="journal article" date="2015" name="Nature">
        <title>rRNA introns, odd ribosomes, and small enigmatic genomes across a large radiation of phyla.</title>
        <authorList>
            <person name="Brown C.T."/>
            <person name="Hug L.A."/>
            <person name="Thomas B.C."/>
            <person name="Sharon I."/>
            <person name="Castelle C.J."/>
            <person name="Singh A."/>
            <person name="Wilkins M.J."/>
            <person name="Williams K.H."/>
            <person name="Banfield J.F."/>
        </authorList>
    </citation>
    <scope>NUCLEOTIDE SEQUENCE [LARGE SCALE GENOMIC DNA]</scope>
</reference>
<evidence type="ECO:0000313" key="3">
    <source>
        <dbReference type="Proteomes" id="UP000034235"/>
    </source>
</evidence>
<feature type="transmembrane region" description="Helical" evidence="1">
    <location>
        <begin position="318"/>
        <end position="335"/>
    </location>
</feature>
<dbReference type="InterPro" id="IPR018580">
    <property type="entry name" value="Uncharacterised_YfhO"/>
</dbReference>
<comment type="caution">
    <text evidence="2">The sequence shown here is derived from an EMBL/GenBank/DDBJ whole genome shotgun (WGS) entry which is preliminary data.</text>
</comment>
<evidence type="ECO:0008006" key="4">
    <source>
        <dbReference type="Google" id="ProtNLM"/>
    </source>
</evidence>
<dbReference type="PANTHER" id="PTHR38454">
    <property type="entry name" value="INTEGRAL MEMBRANE PROTEIN-RELATED"/>
    <property type="match status" value="1"/>
</dbReference>
<dbReference type="AlphaFoldDB" id="A0A0G0JK96"/>
<keyword evidence="1" id="KW-0812">Transmembrane</keyword>
<organism evidence="2 3">
    <name type="scientific">Candidatus Daviesbacteria bacterium GW2011_GWA2_38_24</name>
    <dbReference type="NCBI Taxonomy" id="1618422"/>
    <lineage>
        <taxon>Bacteria</taxon>
        <taxon>Candidatus Daviesiibacteriota</taxon>
    </lineage>
</organism>
<feature type="transmembrane region" description="Helical" evidence="1">
    <location>
        <begin position="65"/>
        <end position="85"/>
    </location>
</feature>
<feature type="transmembrane region" description="Helical" evidence="1">
    <location>
        <begin position="175"/>
        <end position="191"/>
    </location>
</feature>
<feature type="transmembrane region" description="Helical" evidence="1">
    <location>
        <begin position="355"/>
        <end position="375"/>
    </location>
</feature>
<protein>
    <recommendedName>
        <fullName evidence="4">Membrane protein 6-pyruvoyl-tetrahydropterin synthase-related domain-containing protein</fullName>
    </recommendedName>
</protein>
<evidence type="ECO:0000256" key="1">
    <source>
        <dbReference type="SAM" id="Phobius"/>
    </source>
</evidence>
<feature type="transmembrane region" description="Helical" evidence="1">
    <location>
        <begin position="222"/>
        <end position="241"/>
    </location>
</feature>
<dbReference type="PANTHER" id="PTHR38454:SF1">
    <property type="entry name" value="INTEGRAL MEMBRANE PROTEIN"/>
    <property type="match status" value="1"/>
</dbReference>
<dbReference type="EMBL" id="LBUP01000001">
    <property type="protein sequence ID" value="KKQ67267.1"/>
    <property type="molecule type" value="Genomic_DNA"/>
</dbReference>
<feature type="transmembrane region" description="Helical" evidence="1">
    <location>
        <begin position="531"/>
        <end position="549"/>
    </location>
</feature>
<feature type="transmembrane region" description="Helical" evidence="1">
    <location>
        <begin position="380"/>
        <end position="397"/>
    </location>
</feature>
<sequence>MEKYINRFWWIILLILLIPAVKALFVGGFYGASDELHVAWLYEIERSLLSGQFPPRFVPDLSFGFGYPLFNFVFPLPFYIAEIFRLFQFNLVDSIKIVFGVSLVLSAFSFVFLLKYLSPSKLIGLSGALLYVYTPYRATDTYVRGAIGECLSFVFLPLVVLAVFKLTDGKTNQGLKWIGIGALSLAGLVLSHNITTYMFLPFAALLAILKLVLDKHKRYEMLVRLFAMGIFGLLISSYFWAPALTESSFMKYDTVFNIKDHFPTLRQLITPYFGYGASVPGPGDGLSFFVGGLNLFLLISAPVVLFKAWRKSDLNFKIITSWILFSTVVAVFFMNHRSSFLWDKIPLLPYFQFPWRFLILTTFLTPLLVVIFNFIKRGDLIIFLLVLISISLSFQSFRPEHFLGRTDQYYLNKYIPAPFAKEEYLTHREEYLRLPKESLTRPEKNYPVVEVLSGTLSETVSINDLHIKAKVVMNHDSQLIFNKYFFPGWQAKVDGKKTKVETAKPFGQIKVAIPQGVHEVEFYFQETSFRMFFNILSLVSLILAVSFLFKKTNLLKILNFEKMVK</sequence>